<feature type="domain" description="C2H2-type" evidence="3">
    <location>
        <begin position="533"/>
        <end position="562"/>
    </location>
</feature>
<feature type="region of interest" description="Disordered" evidence="2">
    <location>
        <begin position="438"/>
        <end position="457"/>
    </location>
</feature>
<dbReference type="Proteomes" id="UP001158576">
    <property type="component" value="Chromosome 2"/>
</dbReference>
<evidence type="ECO:0000313" key="5">
    <source>
        <dbReference type="Proteomes" id="UP001158576"/>
    </source>
</evidence>
<dbReference type="InterPro" id="IPR036236">
    <property type="entry name" value="Znf_C2H2_sf"/>
</dbReference>
<name>A0ABN7SZF5_OIKDI</name>
<dbReference type="Pfam" id="PF12874">
    <property type="entry name" value="zf-met"/>
    <property type="match status" value="1"/>
</dbReference>
<dbReference type="Gene3D" id="3.30.160.60">
    <property type="entry name" value="Classic Zinc Finger"/>
    <property type="match status" value="1"/>
</dbReference>
<reference evidence="4 5" key="1">
    <citation type="submission" date="2021-04" db="EMBL/GenBank/DDBJ databases">
        <authorList>
            <person name="Bliznina A."/>
        </authorList>
    </citation>
    <scope>NUCLEOTIDE SEQUENCE [LARGE SCALE GENOMIC DNA]</scope>
</reference>
<proteinExistence type="predicted"/>
<feature type="compositionally biased region" description="Acidic residues" evidence="2">
    <location>
        <begin position="281"/>
        <end position="291"/>
    </location>
</feature>
<feature type="compositionally biased region" description="Basic and acidic residues" evidence="2">
    <location>
        <begin position="246"/>
        <end position="265"/>
    </location>
</feature>
<feature type="region of interest" description="Disordered" evidence="2">
    <location>
        <begin position="183"/>
        <end position="202"/>
    </location>
</feature>
<dbReference type="EMBL" id="OU015567">
    <property type="protein sequence ID" value="CAG5110766.1"/>
    <property type="molecule type" value="Genomic_DNA"/>
</dbReference>
<dbReference type="Pfam" id="PF00096">
    <property type="entry name" value="zf-C2H2"/>
    <property type="match status" value="1"/>
</dbReference>
<keyword evidence="1" id="KW-0863">Zinc-finger</keyword>
<gene>
    <name evidence="4" type="ORF">OKIOD_LOCUS13898</name>
</gene>
<feature type="region of interest" description="Disordered" evidence="2">
    <location>
        <begin position="316"/>
        <end position="350"/>
    </location>
</feature>
<dbReference type="SMART" id="SM00355">
    <property type="entry name" value="ZnF_C2H2"/>
    <property type="match status" value="2"/>
</dbReference>
<dbReference type="SUPFAM" id="SSF57667">
    <property type="entry name" value="beta-beta-alpha zinc fingers"/>
    <property type="match status" value="2"/>
</dbReference>
<keyword evidence="1" id="KW-0479">Metal-binding</keyword>
<dbReference type="PROSITE" id="PS50157">
    <property type="entry name" value="ZINC_FINGER_C2H2_2"/>
    <property type="match status" value="2"/>
</dbReference>
<feature type="region of interest" description="Disordered" evidence="2">
    <location>
        <begin position="281"/>
        <end position="300"/>
    </location>
</feature>
<feature type="compositionally biased region" description="Acidic residues" evidence="2">
    <location>
        <begin position="266"/>
        <end position="275"/>
    </location>
</feature>
<evidence type="ECO:0000313" key="4">
    <source>
        <dbReference type="EMBL" id="CAG5110766.1"/>
    </source>
</evidence>
<accession>A0ABN7SZF5</accession>
<feature type="region of interest" description="Disordered" evidence="2">
    <location>
        <begin position="478"/>
        <end position="530"/>
    </location>
</feature>
<dbReference type="InterPro" id="IPR013087">
    <property type="entry name" value="Znf_C2H2_type"/>
</dbReference>
<dbReference type="PROSITE" id="PS00028">
    <property type="entry name" value="ZINC_FINGER_C2H2_1"/>
    <property type="match status" value="2"/>
</dbReference>
<sequence>MSRDFIPIFNFWAHPTTTSHLTHQPTPRVTEHFTGLESCPEITDCRNPSGRISPSQREVDSLSRRISKLIEENERVLVGPRQTRRRNSLGVESIAALGEASIRDELKAPGGKSPRRKSSTGSLSNSRRSSRSGPWRYEERILQLGYTPSKFNSSFSRRNSLPIDCSPVGQAPSSFRSIPTVLTTPAAPRSGRRASLPAISGGSSASCPITPRCLLEMHQEPELGASAAALHRPQRSSVIQLNPEFEASRDSRDSRDSRYSMRMERDEMDSTEEEIDIDVVGEDSDKEEDQPISDAQKLQATLSRKQSILRRWEAENGLSKASIPPASNHSTDHNENGSSRTSARNTPEAMEVENHPPTITMPLHPAFRESAGQKIGARVNADIFCTIEQIKKQAAAQRELLAEQGSFVAPQLNGGQPVMSHVTRNDSAPNAVVQLKKTVSPTPSDDQGSQENDESRPFRCNDCGVGFRIAGHLTRHYKSRSHLTKTMTSPPASSPSPAASEASSSMQASPCTTPSPAKSPPIAPEHQSGSRRFRCDVCDIGFRFQGHLDRHLRSTTHLSMEEAVRRNTKENS</sequence>
<keyword evidence="5" id="KW-1185">Reference proteome</keyword>
<organism evidence="4 5">
    <name type="scientific">Oikopleura dioica</name>
    <name type="common">Tunicate</name>
    <dbReference type="NCBI Taxonomy" id="34765"/>
    <lineage>
        <taxon>Eukaryota</taxon>
        <taxon>Metazoa</taxon>
        <taxon>Chordata</taxon>
        <taxon>Tunicata</taxon>
        <taxon>Appendicularia</taxon>
        <taxon>Copelata</taxon>
        <taxon>Oikopleuridae</taxon>
        <taxon>Oikopleura</taxon>
    </lineage>
</organism>
<feature type="region of interest" description="Disordered" evidence="2">
    <location>
        <begin position="227"/>
        <end position="275"/>
    </location>
</feature>
<feature type="domain" description="C2H2-type" evidence="3">
    <location>
        <begin position="458"/>
        <end position="487"/>
    </location>
</feature>
<feature type="compositionally biased region" description="Polar residues" evidence="2">
    <location>
        <begin position="336"/>
        <end position="345"/>
    </location>
</feature>
<evidence type="ECO:0000256" key="2">
    <source>
        <dbReference type="SAM" id="MobiDB-lite"/>
    </source>
</evidence>
<evidence type="ECO:0000259" key="3">
    <source>
        <dbReference type="PROSITE" id="PS50157"/>
    </source>
</evidence>
<feature type="compositionally biased region" description="Polar residues" evidence="2">
    <location>
        <begin position="438"/>
        <end position="450"/>
    </location>
</feature>
<feature type="region of interest" description="Disordered" evidence="2">
    <location>
        <begin position="102"/>
        <end position="134"/>
    </location>
</feature>
<feature type="compositionally biased region" description="Low complexity" evidence="2">
    <location>
        <begin position="489"/>
        <end position="510"/>
    </location>
</feature>
<protein>
    <submittedName>
        <fullName evidence="4">Oidioi.mRNA.OKI2018_I69.chr2.g5133.t1.cds</fullName>
    </submittedName>
</protein>
<keyword evidence="1" id="KW-0862">Zinc</keyword>
<evidence type="ECO:0000256" key="1">
    <source>
        <dbReference type="PROSITE-ProRule" id="PRU00042"/>
    </source>
</evidence>